<sequence length="293" mass="32971">MQLPNHTSIDESELINVRLVSYNIRFATEKPVAGEKPWDVRRSRLVSQLRFIASDHGGAFFCLQEALHRQVLDIQNSLGDGWSHIGRGRGKRTHDGEYSPIFYRSDTWALERTETRWLSKTPNEPSVGWDARFERIVTMGEFSHKVNGTRVVVMSTHFDHIGKKAREHSAELLIDFASEWSSKGSDGTAPSAVLIGGDFNSEPSDNAYKTMVAPDSGMSDIADLVPEQYRYGNKMTYTSFGEPGERPMLIDFLFIKEPRTAVVTSYGVLSNCFDDGIRISDHNPLVADIKIVR</sequence>
<accession>A0ACC0UTZ9</accession>
<gene>
    <name evidence="1" type="ORF">N3K66_008006</name>
</gene>
<dbReference type="Proteomes" id="UP001163324">
    <property type="component" value="Chromosome 8"/>
</dbReference>
<name>A0ACC0UTZ9_9HYPO</name>
<comment type="caution">
    <text evidence="1">The sequence shown here is derived from an EMBL/GenBank/DDBJ whole genome shotgun (WGS) entry which is preliminary data.</text>
</comment>
<organism evidence="1 2">
    <name type="scientific">Trichothecium roseum</name>
    <dbReference type="NCBI Taxonomy" id="47278"/>
    <lineage>
        <taxon>Eukaryota</taxon>
        <taxon>Fungi</taxon>
        <taxon>Dikarya</taxon>
        <taxon>Ascomycota</taxon>
        <taxon>Pezizomycotina</taxon>
        <taxon>Sordariomycetes</taxon>
        <taxon>Hypocreomycetidae</taxon>
        <taxon>Hypocreales</taxon>
        <taxon>Hypocreales incertae sedis</taxon>
        <taxon>Trichothecium</taxon>
    </lineage>
</organism>
<dbReference type="EMBL" id="CM047947">
    <property type="protein sequence ID" value="KAI9896984.1"/>
    <property type="molecule type" value="Genomic_DNA"/>
</dbReference>
<protein>
    <submittedName>
        <fullName evidence="1">Uncharacterized protein</fullName>
    </submittedName>
</protein>
<reference evidence="1" key="1">
    <citation type="submission" date="2022-10" db="EMBL/GenBank/DDBJ databases">
        <title>Complete Genome of Trichothecium roseum strain YXFP-22015, a Plant Pathogen Isolated from Citrus.</title>
        <authorList>
            <person name="Wang Y."/>
            <person name="Zhu L."/>
        </authorList>
    </citation>
    <scope>NUCLEOTIDE SEQUENCE</scope>
    <source>
        <strain evidence="1">YXFP-22015</strain>
    </source>
</reference>
<keyword evidence="2" id="KW-1185">Reference proteome</keyword>
<proteinExistence type="predicted"/>
<evidence type="ECO:0000313" key="2">
    <source>
        <dbReference type="Proteomes" id="UP001163324"/>
    </source>
</evidence>
<evidence type="ECO:0000313" key="1">
    <source>
        <dbReference type="EMBL" id="KAI9896984.1"/>
    </source>
</evidence>